<feature type="transmembrane region" description="Helical" evidence="5">
    <location>
        <begin position="43"/>
        <end position="65"/>
    </location>
</feature>
<keyword evidence="5" id="KW-1133">Transmembrane helix</keyword>
<keyword evidence="8" id="KW-1185">Reference proteome</keyword>
<sequence length="382" mass="40619">MSRGRRWRPRRTIERIGAALVAPRVAMEAADSGADAPKSGSDAALLIALSVLAAATREVVTALWLATSESAMTGIATLARILSQAAATDLVFLLVAGVVVFALAGRKRSFGRDLDLAFVAYVPIAAVRLLAELGLTVTGIGVSAYVQQAATALAYGWAGVLILLACQTARARTDDSLHRDGSGSGRESAAVLAEQTALIPAVAPRSVGRAGVALLLLAALLTVWHLVAVARDLEAVRPVTHGDAAPTFHIHGIDERGAVAGEHLRLEDLRGQVVLLEFWATWCDPCIAGLPALDAIHDRYRERGVAVVSINLDDAAKARALFDELDIDVPLYADDELTSHRYKVESVPHMVLIDRAGTIRYVARGLTDEDRLGREIESLLGE</sequence>
<keyword evidence="5" id="KW-0472">Membrane</keyword>
<dbReference type="Proteomes" id="UP000001880">
    <property type="component" value="Chromosome"/>
</dbReference>
<dbReference type="RefSeq" id="WP_012829540.1">
    <property type="nucleotide sequence ID" value="NC_013440.1"/>
</dbReference>
<reference evidence="7 8" key="1">
    <citation type="journal article" date="2010" name="Stand. Genomic Sci.">
        <title>Complete genome sequence of Haliangium ochraceum type strain (SMP-2).</title>
        <authorList>
            <consortium name="US DOE Joint Genome Institute (JGI-PGF)"/>
            <person name="Ivanova N."/>
            <person name="Daum C."/>
            <person name="Lang E."/>
            <person name="Abt B."/>
            <person name="Kopitz M."/>
            <person name="Saunders E."/>
            <person name="Lapidus A."/>
            <person name="Lucas S."/>
            <person name="Glavina Del Rio T."/>
            <person name="Nolan M."/>
            <person name="Tice H."/>
            <person name="Copeland A."/>
            <person name="Cheng J.F."/>
            <person name="Chen F."/>
            <person name="Bruce D."/>
            <person name="Goodwin L."/>
            <person name="Pitluck S."/>
            <person name="Mavromatis K."/>
            <person name="Pati A."/>
            <person name="Mikhailova N."/>
            <person name="Chen A."/>
            <person name="Palaniappan K."/>
            <person name="Land M."/>
            <person name="Hauser L."/>
            <person name="Chang Y.J."/>
            <person name="Jeffries C.D."/>
            <person name="Detter J.C."/>
            <person name="Brettin T."/>
            <person name="Rohde M."/>
            <person name="Goker M."/>
            <person name="Bristow J."/>
            <person name="Markowitz V."/>
            <person name="Eisen J.A."/>
            <person name="Hugenholtz P."/>
            <person name="Kyrpides N.C."/>
            <person name="Klenk H.P."/>
        </authorList>
    </citation>
    <scope>NUCLEOTIDE SEQUENCE [LARGE SCALE GENOMIC DNA]</scope>
    <source>
        <strain evidence="8">DSM 14365 / CIP 107738 / JCM 11303 / AJ 13395 / SMP-2</strain>
    </source>
</reference>
<name>D0LNN7_HALO1</name>
<evidence type="ECO:0000256" key="1">
    <source>
        <dbReference type="ARBA" id="ARBA00004196"/>
    </source>
</evidence>
<dbReference type="eggNOG" id="COG0526">
    <property type="taxonomic scope" value="Bacteria"/>
</dbReference>
<dbReference type="InterPro" id="IPR050553">
    <property type="entry name" value="Thioredoxin_ResA/DsbE_sf"/>
</dbReference>
<dbReference type="AlphaFoldDB" id="D0LNN7"/>
<feature type="transmembrane region" description="Helical" evidence="5">
    <location>
        <begin position="116"/>
        <end position="146"/>
    </location>
</feature>
<dbReference type="InterPro" id="IPR036249">
    <property type="entry name" value="Thioredoxin-like_sf"/>
</dbReference>
<dbReference type="InterPro" id="IPR013766">
    <property type="entry name" value="Thioredoxin_domain"/>
</dbReference>
<dbReference type="EMBL" id="CP001804">
    <property type="protein sequence ID" value="ACY16942.1"/>
    <property type="molecule type" value="Genomic_DNA"/>
</dbReference>
<evidence type="ECO:0000256" key="3">
    <source>
        <dbReference type="ARBA" id="ARBA00023157"/>
    </source>
</evidence>
<dbReference type="GO" id="GO:0016209">
    <property type="term" value="F:antioxidant activity"/>
    <property type="evidence" value="ECO:0007669"/>
    <property type="project" value="InterPro"/>
</dbReference>
<evidence type="ECO:0000259" key="6">
    <source>
        <dbReference type="PROSITE" id="PS51352"/>
    </source>
</evidence>
<dbReference type="InterPro" id="IPR000866">
    <property type="entry name" value="AhpC/TSA"/>
</dbReference>
<evidence type="ECO:0000256" key="5">
    <source>
        <dbReference type="SAM" id="Phobius"/>
    </source>
</evidence>
<keyword evidence="5" id="KW-0812">Transmembrane</keyword>
<keyword evidence="2" id="KW-0201">Cytochrome c-type biogenesis</keyword>
<evidence type="ECO:0000313" key="8">
    <source>
        <dbReference type="Proteomes" id="UP000001880"/>
    </source>
</evidence>
<dbReference type="SUPFAM" id="SSF52833">
    <property type="entry name" value="Thioredoxin-like"/>
    <property type="match status" value="1"/>
</dbReference>
<evidence type="ECO:0000313" key="7">
    <source>
        <dbReference type="EMBL" id="ACY16942.1"/>
    </source>
</evidence>
<comment type="subcellular location">
    <subcellularLocation>
        <location evidence="1">Cell envelope</location>
    </subcellularLocation>
</comment>
<protein>
    <submittedName>
        <fullName evidence="7">Alkyl hydroperoxide reductase/ Thiol specific antioxidant/ Mal allergen</fullName>
    </submittedName>
</protein>
<dbReference type="STRING" id="502025.Hoch_4448"/>
<feature type="transmembrane region" description="Helical" evidence="5">
    <location>
        <begin position="85"/>
        <end position="104"/>
    </location>
</feature>
<dbReference type="KEGG" id="hoh:Hoch_4448"/>
<dbReference type="HOGENOM" id="CLU_723137_0_0_7"/>
<organism evidence="7 8">
    <name type="scientific">Haliangium ochraceum (strain DSM 14365 / JCM 11303 / SMP-2)</name>
    <dbReference type="NCBI Taxonomy" id="502025"/>
    <lineage>
        <taxon>Bacteria</taxon>
        <taxon>Pseudomonadati</taxon>
        <taxon>Myxococcota</taxon>
        <taxon>Polyangia</taxon>
        <taxon>Haliangiales</taxon>
        <taxon>Kofleriaceae</taxon>
        <taxon>Haliangium</taxon>
    </lineage>
</organism>
<evidence type="ECO:0000256" key="4">
    <source>
        <dbReference type="ARBA" id="ARBA00023284"/>
    </source>
</evidence>
<proteinExistence type="predicted"/>
<dbReference type="PROSITE" id="PS51352">
    <property type="entry name" value="THIOREDOXIN_2"/>
    <property type="match status" value="1"/>
</dbReference>
<dbReference type="PANTHER" id="PTHR42852">
    <property type="entry name" value="THIOL:DISULFIDE INTERCHANGE PROTEIN DSBE"/>
    <property type="match status" value="1"/>
</dbReference>
<dbReference type="GO" id="GO:0017004">
    <property type="term" value="P:cytochrome complex assembly"/>
    <property type="evidence" value="ECO:0007669"/>
    <property type="project" value="UniProtKB-KW"/>
</dbReference>
<dbReference type="PANTHER" id="PTHR42852:SF6">
    <property type="entry name" value="THIOL:DISULFIDE INTERCHANGE PROTEIN DSBE"/>
    <property type="match status" value="1"/>
</dbReference>
<gene>
    <name evidence="7" type="ordered locus">Hoch_4448</name>
</gene>
<feature type="transmembrane region" description="Helical" evidence="5">
    <location>
        <begin position="212"/>
        <end position="230"/>
    </location>
</feature>
<dbReference type="OrthoDB" id="9813820at2"/>
<feature type="domain" description="Thioredoxin" evidence="6">
    <location>
        <begin position="239"/>
        <end position="381"/>
    </location>
</feature>
<dbReference type="Gene3D" id="3.40.30.10">
    <property type="entry name" value="Glutaredoxin"/>
    <property type="match status" value="1"/>
</dbReference>
<feature type="transmembrane region" description="Helical" evidence="5">
    <location>
        <begin position="152"/>
        <end position="169"/>
    </location>
</feature>
<dbReference type="Pfam" id="PF00578">
    <property type="entry name" value="AhpC-TSA"/>
    <property type="match status" value="1"/>
</dbReference>
<dbReference type="GO" id="GO:0030313">
    <property type="term" value="C:cell envelope"/>
    <property type="evidence" value="ECO:0007669"/>
    <property type="project" value="UniProtKB-SubCell"/>
</dbReference>
<accession>D0LNN7</accession>
<evidence type="ECO:0000256" key="2">
    <source>
        <dbReference type="ARBA" id="ARBA00022748"/>
    </source>
</evidence>
<keyword evidence="3" id="KW-1015">Disulfide bond</keyword>
<dbReference type="GO" id="GO:0016491">
    <property type="term" value="F:oxidoreductase activity"/>
    <property type="evidence" value="ECO:0007669"/>
    <property type="project" value="InterPro"/>
</dbReference>
<keyword evidence="4" id="KW-0676">Redox-active center</keyword>
<dbReference type="CDD" id="cd02966">
    <property type="entry name" value="TlpA_like_family"/>
    <property type="match status" value="1"/>
</dbReference>